<evidence type="ECO:0000259" key="5">
    <source>
        <dbReference type="PROSITE" id="PS50893"/>
    </source>
</evidence>
<name>A0A6B3RRL6_9RHOB</name>
<reference evidence="6 7" key="1">
    <citation type="submission" date="2020-02" db="EMBL/GenBank/DDBJ databases">
        <title>Rhodobacter algicola sp. nov., isolated from microalga culture.</title>
        <authorList>
            <person name="Park C.-Y."/>
        </authorList>
    </citation>
    <scope>NUCLEOTIDE SEQUENCE [LARGE SCALE GENOMIC DNA]</scope>
    <source>
        <strain evidence="6 7">ETT8</strain>
    </source>
</reference>
<dbReference type="Pfam" id="PF00005">
    <property type="entry name" value="ABC_tran"/>
    <property type="match status" value="1"/>
</dbReference>
<dbReference type="InterPro" id="IPR017871">
    <property type="entry name" value="ABC_transporter-like_CS"/>
</dbReference>
<comment type="similarity">
    <text evidence="1">Belongs to the ABC transporter superfamily.</text>
</comment>
<proteinExistence type="inferred from homology"/>
<evidence type="ECO:0000313" key="7">
    <source>
        <dbReference type="Proteomes" id="UP000481421"/>
    </source>
</evidence>
<feature type="domain" description="ABC transporter" evidence="5">
    <location>
        <begin position="5"/>
        <end position="200"/>
    </location>
</feature>
<dbReference type="PROSITE" id="PS50893">
    <property type="entry name" value="ABC_TRANSPORTER_2"/>
    <property type="match status" value="1"/>
</dbReference>
<dbReference type="SMART" id="SM00382">
    <property type="entry name" value="AAA"/>
    <property type="match status" value="1"/>
</dbReference>
<dbReference type="Gene3D" id="3.40.50.300">
    <property type="entry name" value="P-loop containing nucleotide triphosphate hydrolases"/>
    <property type="match status" value="1"/>
</dbReference>
<dbReference type="InterPro" id="IPR050166">
    <property type="entry name" value="ABC_transporter_ATP-bind"/>
</dbReference>
<dbReference type="InterPro" id="IPR003439">
    <property type="entry name" value="ABC_transporter-like_ATP-bd"/>
</dbReference>
<evidence type="ECO:0000256" key="4">
    <source>
        <dbReference type="ARBA" id="ARBA00022840"/>
    </source>
</evidence>
<evidence type="ECO:0000256" key="1">
    <source>
        <dbReference type="ARBA" id="ARBA00005417"/>
    </source>
</evidence>
<accession>A0A6B3RRL6</accession>
<dbReference type="RefSeq" id="WP_164614155.1">
    <property type="nucleotide sequence ID" value="NZ_JAAIKE010000006.1"/>
</dbReference>
<keyword evidence="3" id="KW-0547">Nucleotide-binding</keyword>
<dbReference type="PANTHER" id="PTHR42788">
    <property type="entry name" value="TAURINE IMPORT ATP-BINDING PROTEIN-RELATED"/>
    <property type="match status" value="1"/>
</dbReference>
<dbReference type="EMBL" id="JAAIKE010000006">
    <property type="protein sequence ID" value="NEX47943.1"/>
    <property type="molecule type" value="Genomic_DNA"/>
</dbReference>
<keyword evidence="4 6" id="KW-0067">ATP-binding</keyword>
<dbReference type="Proteomes" id="UP000481421">
    <property type="component" value="Unassembled WGS sequence"/>
</dbReference>
<dbReference type="GO" id="GO:0016887">
    <property type="term" value="F:ATP hydrolysis activity"/>
    <property type="evidence" value="ECO:0007669"/>
    <property type="project" value="InterPro"/>
</dbReference>
<organism evidence="6 7">
    <name type="scientific">Pseudotabrizicola algicola</name>
    <dbReference type="NCBI Taxonomy" id="2709381"/>
    <lineage>
        <taxon>Bacteria</taxon>
        <taxon>Pseudomonadati</taxon>
        <taxon>Pseudomonadota</taxon>
        <taxon>Alphaproteobacteria</taxon>
        <taxon>Rhodobacterales</taxon>
        <taxon>Paracoccaceae</taxon>
        <taxon>Pseudotabrizicola</taxon>
    </lineage>
</organism>
<evidence type="ECO:0000256" key="3">
    <source>
        <dbReference type="ARBA" id="ARBA00022741"/>
    </source>
</evidence>
<comment type="caution">
    <text evidence="6">The sequence shown here is derived from an EMBL/GenBank/DDBJ whole genome shotgun (WGS) entry which is preliminary data.</text>
</comment>
<dbReference type="InterPro" id="IPR027417">
    <property type="entry name" value="P-loop_NTPase"/>
</dbReference>
<gene>
    <name evidence="6" type="ORF">G3572_17160</name>
</gene>
<dbReference type="InterPro" id="IPR003593">
    <property type="entry name" value="AAA+_ATPase"/>
</dbReference>
<evidence type="ECO:0000256" key="2">
    <source>
        <dbReference type="ARBA" id="ARBA00022448"/>
    </source>
</evidence>
<keyword evidence="2" id="KW-0813">Transport</keyword>
<evidence type="ECO:0000313" key="6">
    <source>
        <dbReference type="EMBL" id="NEX47943.1"/>
    </source>
</evidence>
<keyword evidence="7" id="KW-1185">Reference proteome</keyword>
<dbReference type="GO" id="GO:0005524">
    <property type="term" value="F:ATP binding"/>
    <property type="evidence" value="ECO:0007669"/>
    <property type="project" value="UniProtKB-KW"/>
</dbReference>
<sequence>MSPPLSLTLHGAAHGAVQILGALSFSVAPRETVAITGASGAGKTTLLRIIAGLHRGWSGELRLQGRLAMVFQEPVLLPWRTALQNICLATGASLAEGEAALASVDLAAKSGAYPDQLSLGQQRRLSLARAFATKPDVLLLDEAFVSLDAALADEIMSLFERLRDRHDVATVLVTHDAAEAARLATRIVVLSGQPARIVTG</sequence>
<dbReference type="PANTHER" id="PTHR42788:SF19">
    <property type="entry name" value="ALIPHATIC SULFONATES IMPORT ATP-BINDING PROTEIN SSUB 2"/>
    <property type="match status" value="1"/>
</dbReference>
<dbReference type="SUPFAM" id="SSF52540">
    <property type="entry name" value="P-loop containing nucleoside triphosphate hydrolases"/>
    <property type="match status" value="1"/>
</dbReference>
<protein>
    <submittedName>
        <fullName evidence="6">ATP-binding cassette domain-containing protein</fullName>
    </submittedName>
</protein>
<dbReference type="AlphaFoldDB" id="A0A6B3RRL6"/>
<dbReference type="PROSITE" id="PS00211">
    <property type="entry name" value="ABC_TRANSPORTER_1"/>
    <property type="match status" value="1"/>
</dbReference>